<keyword evidence="3" id="KW-1185">Reference proteome</keyword>
<dbReference type="AlphaFoldDB" id="A0A7X0HFZ4"/>
<evidence type="ECO:0000259" key="1">
    <source>
        <dbReference type="PROSITE" id="PS51186"/>
    </source>
</evidence>
<dbReference type="GO" id="GO:0016747">
    <property type="term" value="F:acyltransferase activity, transferring groups other than amino-acyl groups"/>
    <property type="evidence" value="ECO:0007669"/>
    <property type="project" value="InterPro"/>
</dbReference>
<keyword evidence="2" id="KW-0689">Ribosomal protein</keyword>
<dbReference type="Proteomes" id="UP000540423">
    <property type="component" value="Unassembled WGS sequence"/>
</dbReference>
<evidence type="ECO:0000313" key="2">
    <source>
        <dbReference type="EMBL" id="MBB6435784.1"/>
    </source>
</evidence>
<name>A0A7X0HFZ4_9ACTN</name>
<comment type="caution">
    <text evidence="2">The sequence shown here is derived from an EMBL/GenBank/DDBJ whole genome shotgun (WGS) entry which is preliminary data.</text>
</comment>
<dbReference type="SUPFAM" id="SSF55729">
    <property type="entry name" value="Acyl-CoA N-acyltransferases (Nat)"/>
    <property type="match status" value="1"/>
</dbReference>
<dbReference type="EMBL" id="JACHEM010000004">
    <property type="protein sequence ID" value="MBB6435784.1"/>
    <property type="molecule type" value="Genomic_DNA"/>
</dbReference>
<gene>
    <name evidence="2" type="ORF">HNQ79_002241</name>
</gene>
<protein>
    <submittedName>
        <fullName evidence="2">Ribosomal protein S18 acetylase RimI-like enzyme</fullName>
    </submittedName>
</protein>
<feature type="domain" description="N-acetyltransferase" evidence="1">
    <location>
        <begin position="34"/>
        <end position="214"/>
    </location>
</feature>
<reference evidence="2 3" key="1">
    <citation type="submission" date="2020-08" db="EMBL/GenBank/DDBJ databases">
        <title>Genomic Encyclopedia of Type Strains, Phase IV (KMG-IV): sequencing the most valuable type-strain genomes for metagenomic binning, comparative biology and taxonomic classification.</title>
        <authorList>
            <person name="Goeker M."/>
        </authorList>
    </citation>
    <scope>NUCLEOTIDE SEQUENCE [LARGE SCALE GENOMIC DNA]</scope>
    <source>
        <strain evidence="2 3">DSM 40141</strain>
    </source>
</reference>
<proteinExistence type="predicted"/>
<keyword evidence="2" id="KW-0687">Ribonucleoprotein</keyword>
<dbReference type="InterPro" id="IPR000182">
    <property type="entry name" value="GNAT_dom"/>
</dbReference>
<evidence type="ECO:0000313" key="3">
    <source>
        <dbReference type="Proteomes" id="UP000540423"/>
    </source>
</evidence>
<accession>A0A7X0HFZ4</accession>
<dbReference type="PROSITE" id="PS51186">
    <property type="entry name" value="GNAT"/>
    <property type="match status" value="1"/>
</dbReference>
<dbReference type="Gene3D" id="3.40.630.30">
    <property type="match status" value="1"/>
</dbReference>
<sequence>MPGIPVRGFSAFTGRFNNCLAWLAGGDQDRFMKHLIRRVRADEWRQVRDLRLAALQDPAAPIAFLETYEDASTRPDTFWQERAANAAQGDAVAQFVAEAPDGSWDGTVSVLVEGRGSESAFSDPAVMDQTHVVGVFVRPEARGAGLADALFRVGLAWSSAVEEPRVQRVRLFVHERNARAQGLYRKLGFERTGVTVPMAGDRSDEREIEMAVQR</sequence>
<dbReference type="InterPro" id="IPR016181">
    <property type="entry name" value="Acyl_CoA_acyltransferase"/>
</dbReference>
<dbReference type="Pfam" id="PF00583">
    <property type="entry name" value="Acetyltransf_1"/>
    <property type="match status" value="1"/>
</dbReference>
<dbReference type="GO" id="GO:0005840">
    <property type="term" value="C:ribosome"/>
    <property type="evidence" value="ECO:0007669"/>
    <property type="project" value="UniProtKB-KW"/>
</dbReference>
<organism evidence="2 3">
    <name type="scientific">Streptomyces candidus</name>
    <dbReference type="NCBI Taxonomy" id="67283"/>
    <lineage>
        <taxon>Bacteria</taxon>
        <taxon>Bacillati</taxon>
        <taxon>Actinomycetota</taxon>
        <taxon>Actinomycetes</taxon>
        <taxon>Kitasatosporales</taxon>
        <taxon>Streptomycetaceae</taxon>
        <taxon>Streptomyces</taxon>
    </lineage>
</organism>